<dbReference type="Proteomes" id="UP000694380">
    <property type="component" value="Unplaced"/>
</dbReference>
<dbReference type="Gene3D" id="1.10.630.10">
    <property type="entry name" value="Cytochrome P450"/>
    <property type="match status" value="1"/>
</dbReference>
<accession>A0A8C3I1M5</accession>
<feature type="signal peptide" evidence="12">
    <location>
        <begin position="1"/>
        <end position="26"/>
    </location>
</feature>
<keyword evidence="4 10" id="KW-0349">Heme</keyword>
<dbReference type="GO" id="GO:0005737">
    <property type="term" value="C:cytoplasm"/>
    <property type="evidence" value="ECO:0007669"/>
    <property type="project" value="TreeGrafter"/>
</dbReference>
<dbReference type="FunFam" id="1.10.630.10:FF:000004">
    <property type="entry name" value="cytochrome P450 2D15 isoform X1"/>
    <property type="match status" value="1"/>
</dbReference>
<dbReference type="PRINTS" id="PR00385">
    <property type="entry name" value="P450"/>
</dbReference>
<dbReference type="InterPro" id="IPR001128">
    <property type="entry name" value="Cyt_P450"/>
</dbReference>
<comment type="subcellular location">
    <subcellularLocation>
        <location evidence="2">Membrane</location>
    </subcellularLocation>
</comment>
<evidence type="ECO:0000256" key="11">
    <source>
        <dbReference type="RuleBase" id="RU000461"/>
    </source>
</evidence>
<reference evidence="13" key="2">
    <citation type="submission" date="2025-09" db="UniProtKB">
        <authorList>
            <consortium name="Ensembl"/>
        </authorList>
    </citation>
    <scope>IDENTIFICATION</scope>
</reference>
<keyword evidence="6 11" id="KW-0560">Oxidoreductase</keyword>
<dbReference type="OMA" id="GMDLMFL"/>
<organism evidence="13 14">
    <name type="scientific">Chrysemys picta bellii</name>
    <name type="common">Western painted turtle</name>
    <name type="synonym">Emys bellii</name>
    <dbReference type="NCBI Taxonomy" id="8478"/>
    <lineage>
        <taxon>Eukaryota</taxon>
        <taxon>Metazoa</taxon>
        <taxon>Chordata</taxon>
        <taxon>Craniata</taxon>
        <taxon>Vertebrata</taxon>
        <taxon>Euteleostomi</taxon>
        <taxon>Archelosauria</taxon>
        <taxon>Testudinata</taxon>
        <taxon>Testudines</taxon>
        <taxon>Cryptodira</taxon>
        <taxon>Durocryptodira</taxon>
        <taxon>Testudinoidea</taxon>
        <taxon>Emydidae</taxon>
        <taxon>Chrysemys</taxon>
    </lineage>
</organism>
<reference evidence="13" key="1">
    <citation type="submission" date="2025-08" db="UniProtKB">
        <authorList>
            <consortium name="Ensembl"/>
        </authorList>
    </citation>
    <scope>IDENTIFICATION</scope>
</reference>
<keyword evidence="12" id="KW-0732">Signal</keyword>
<keyword evidence="7 10" id="KW-0408">Iron</keyword>
<evidence type="ECO:0000256" key="4">
    <source>
        <dbReference type="ARBA" id="ARBA00022617"/>
    </source>
</evidence>
<evidence type="ECO:0000256" key="2">
    <source>
        <dbReference type="ARBA" id="ARBA00004370"/>
    </source>
</evidence>
<dbReference type="PANTHER" id="PTHR24300">
    <property type="entry name" value="CYTOCHROME P450 508A4-RELATED"/>
    <property type="match status" value="1"/>
</dbReference>
<evidence type="ECO:0008006" key="15">
    <source>
        <dbReference type="Google" id="ProtNLM"/>
    </source>
</evidence>
<dbReference type="GO" id="GO:0008392">
    <property type="term" value="F:arachidonate epoxygenase activity"/>
    <property type="evidence" value="ECO:0007669"/>
    <property type="project" value="TreeGrafter"/>
</dbReference>
<dbReference type="InterPro" id="IPR050182">
    <property type="entry name" value="Cytochrome_P450_fam2"/>
</dbReference>
<evidence type="ECO:0000256" key="3">
    <source>
        <dbReference type="ARBA" id="ARBA00010617"/>
    </source>
</evidence>
<dbReference type="SUPFAM" id="SSF48264">
    <property type="entry name" value="Cytochrome P450"/>
    <property type="match status" value="1"/>
</dbReference>
<evidence type="ECO:0000256" key="6">
    <source>
        <dbReference type="ARBA" id="ARBA00023002"/>
    </source>
</evidence>
<dbReference type="PANTHER" id="PTHR24300:SF389">
    <property type="entry name" value="CYTOCHROME P450 2C20"/>
    <property type="match status" value="1"/>
</dbReference>
<proteinExistence type="inferred from homology"/>
<evidence type="ECO:0000256" key="1">
    <source>
        <dbReference type="ARBA" id="ARBA00001971"/>
    </source>
</evidence>
<evidence type="ECO:0000313" key="14">
    <source>
        <dbReference type="Proteomes" id="UP000694380"/>
    </source>
</evidence>
<dbReference type="GO" id="GO:0020037">
    <property type="term" value="F:heme binding"/>
    <property type="evidence" value="ECO:0007669"/>
    <property type="project" value="InterPro"/>
</dbReference>
<dbReference type="Pfam" id="PF00067">
    <property type="entry name" value="p450"/>
    <property type="match status" value="1"/>
</dbReference>
<evidence type="ECO:0000256" key="10">
    <source>
        <dbReference type="PIRSR" id="PIRSR602401-1"/>
    </source>
</evidence>
<comment type="similarity">
    <text evidence="3 11">Belongs to the cytochrome P450 family.</text>
</comment>
<evidence type="ECO:0000256" key="7">
    <source>
        <dbReference type="ARBA" id="ARBA00023004"/>
    </source>
</evidence>
<dbReference type="PROSITE" id="PS00086">
    <property type="entry name" value="CYTOCHROME_P450"/>
    <property type="match status" value="1"/>
</dbReference>
<dbReference type="GO" id="GO:0016020">
    <property type="term" value="C:membrane"/>
    <property type="evidence" value="ECO:0007669"/>
    <property type="project" value="UniProtKB-SubCell"/>
</dbReference>
<dbReference type="PRINTS" id="PR00463">
    <property type="entry name" value="EP450I"/>
</dbReference>
<evidence type="ECO:0000256" key="9">
    <source>
        <dbReference type="ARBA" id="ARBA00023136"/>
    </source>
</evidence>
<dbReference type="GO" id="GO:0005506">
    <property type="term" value="F:iron ion binding"/>
    <property type="evidence" value="ECO:0007669"/>
    <property type="project" value="InterPro"/>
</dbReference>
<keyword evidence="9" id="KW-0472">Membrane</keyword>
<dbReference type="AlphaFoldDB" id="A0A8C3I1M5"/>
<evidence type="ECO:0000256" key="5">
    <source>
        <dbReference type="ARBA" id="ARBA00022723"/>
    </source>
</evidence>
<dbReference type="GO" id="GO:0006805">
    <property type="term" value="P:xenobiotic metabolic process"/>
    <property type="evidence" value="ECO:0007669"/>
    <property type="project" value="TreeGrafter"/>
</dbReference>
<evidence type="ECO:0000256" key="12">
    <source>
        <dbReference type="SAM" id="SignalP"/>
    </source>
</evidence>
<keyword evidence="8 11" id="KW-0503">Monooxygenase</keyword>
<feature type="binding site" description="axial binding residue" evidence="10">
    <location>
        <position position="445"/>
    </location>
    <ligand>
        <name>heme</name>
        <dbReference type="ChEBI" id="CHEBI:30413"/>
    </ligand>
    <ligandPart>
        <name>Fe</name>
        <dbReference type="ChEBI" id="CHEBI:18248"/>
    </ligandPart>
</feature>
<keyword evidence="14" id="KW-1185">Reference proteome</keyword>
<dbReference type="InterPro" id="IPR017972">
    <property type="entry name" value="Cyt_P450_CS"/>
</dbReference>
<dbReference type="InterPro" id="IPR036396">
    <property type="entry name" value="Cyt_P450_sf"/>
</dbReference>
<dbReference type="GO" id="GO:0016712">
    <property type="term" value="F:oxidoreductase activity, acting on paired donors, with incorporation or reduction of molecular oxygen, reduced flavin or flavoprotein as one donor, and incorporation of one atom of oxygen"/>
    <property type="evidence" value="ECO:0007669"/>
    <property type="project" value="TreeGrafter"/>
</dbReference>
<comment type="cofactor">
    <cofactor evidence="1 10">
        <name>heme</name>
        <dbReference type="ChEBI" id="CHEBI:30413"/>
    </cofactor>
</comment>
<dbReference type="Ensembl" id="ENSCPBT00000031486.1">
    <property type="protein sequence ID" value="ENSCPBP00000026727.1"/>
    <property type="gene ID" value="ENSCPBG00000018973.1"/>
</dbReference>
<feature type="chain" id="PRO_5034086272" description="Cytochrome P450" evidence="12">
    <location>
        <begin position="27"/>
        <end position="502"/>
    </location>
</feature>
<keyword evidence="5 10" id="KW-0479">Metal-binding</keyword>
<evidence type="ECO:0000256" key="8">
    <source>
        <dbReference type="ARBA" id="ARBA00023033"/>
    </source>
</evidence>
<evidence type="ECO:0000313" key="13">
    <source>
        <dbReference type="Ensembl" id="ENSCPBP00000026727.1"/>
    </source>
</evidence>
<name>A0A8C3I1M5_CHRPI</name>
<sequence length="502" mass="56267">MEPGAMLITGCLLLLLFLLLFRAPSGQGPGRLPPGPAPLPVLGNLTQNVLPLYRSYRWVRKGYGPIFTVWLGPRPTVVLCGYEVVREALVEHSEEFSGRAPIPLLKQLTQGYGFVNTNGERWRQLRRFTLTTLRNLGMGKRPLEQRVQEEAQHLAQAVADKQGHAFDPVPDLTRAVANVICSVVMGTRFSSDNEEFQELQRLIMSYMCYFRSLPAQVPGGPMLPAPNHQTSRSLGCGPLSLGTHWQIFREYERLRAFIQAQMESHRRSLDPSAPRDLIDYFFLQQAKEQTEFEDQNLLALVSSLFVAGIETTSNTVQFALLVIGKFPDVQARVHGELDREVGRARPPALEDRLRLPYTNAVLHELQRYVDVVPTSLPHTTTRPTPFRGYLIPQGTTIIPLLASVHFDPASWETPEDFNPGHFLDENGAFRKRDTAMPFSAGKRMCPGEGLAKAEIFLFITTLLQSFTLELLTDPGAIDLASLRRAFRGQGLSYKLRAVPRPA</sequence>
<protein>
    <recommendedName>
        <fullName evidence="15">Cytochrome P450</fullName>
    </recommendedName>
</protein>
<dbReference type="InterPro" id="IPR002401">
    <property type="entry name" value="Cyt_P450_E_grp-I"/>
</dbReference>
<dbReference type="GeneTree" id="ENSGT00940000165584"/>
<dbReference type="GO" id="GO:0019373">
    <property type="term" value="P:epoxygenase P450 pathway"/>
    <property type="evidence" value="ECO:0007669"/>
    <property type="project" value="TreeGrafter"/>
</dbReference>